<organism evidence="17 18">
    <name type="scientific">Nephila pilipes</name>
    <name type="common">Giant wood spider</name>
    <name type="synonym">Nephila maculata</name>
    <dbReference type="NCBI Taxonomy" id="299642"/>
    <lineage>
        <taxon>Eukaryota</taxon>
        <taxon>Metazoa</taxon>
        <taxon>Ecdysozoa</taxon>
        <taxon>Arthropoda</taxon>
        <taxon>Chelicerata</taxon>
        <taxon>Arachnida</taxon>
        <taxon>Araneae</taxon>
        <taxon>Araneomorphae</taxon>
        <taxon>Entelegynae</taxon>
        <taxon>Araneoidea</taxon>
        <taxon>Nephilidae</taxon>
        <taxon>Nephila</taxon>
    </lineage>
</organism>
<keyword evidence="8 13" id="KW-0648">Protein biosynthesis</keyword>
<evidence type="ECO:0000256" key="6">
    <source>
        <dbReference type="ARBA" id="ARBA00022741"/>
    </source>
</evidence>
<evidence type="ECO:0000256" key="9">
    <source>
        <dbReference type="ARBA" id="ARBA00023146"/>
    </source>
</evidence>
<gene>
    <name evidence="17" type="primary">rars1</name>
    <name evidence="17" type="ORF">NPIL_675561</name>
</gene>
<sequence length="650" mass="74005">MEPVGSVKRLKTLYDEVAKEINAIENLKTIDIPQSVVALQAENEKLEYRINILKRHADELNEIIALQGSILSVLQDAFSLAIKKAFPDLKSFQCSVTRSTSEKFGDYQCNSAMNIAQIMRQQGLKMPPLEIAEKIVSNASCPLVFESLDIVKPGFINVKVKTDFYSQRISYLLNEGVKPPPMKKRKIIVDFSSPNVAKEMHVGHLRSTIIGESICRLLEFSGNDVLRLNHIGDWGTQFGMLIAHLQDKFPDYTEKSPPIQNLQEFYKESKKRFDSDEAFKKRAYSCVVQLQNYEPNIIKAWKQICDVTRNEIGKIYERLDITIIERGESFYQERMKTLVNELENRGVLTEDEGRKVLFIEGISVPLTIVKSDGSYMYSTSDLAAIRQRIEEEKGDWLIYVVDAGQSLHLESVYKAARSLGFCPPEVRTDHAAFGLVLGEDKKKFKTRSGDTVKLAELLDEGLQKSLLKLKEKKRDEVLTPEELKAAQEAVAYGCIKYADLSHNRLHDYVFSFDRMLDDRGNSAVYLLYSLVRIRSIARNANVSESTLKEAAKSTKIELIHIKELKLAKILSRFQEIIINVIEDLSLHVLCDYLYELSVTFSEFYDNCYIISKESGEIKDVNMSRLLLCEATANIMMTGFYILGLKPVAKM</sequence>
<dbReference type="GO" id="GO:0017101">
    <property type="term" value="C:aminoacyl-tRNA synthetase multienzyme complex"/>
    <property type="evidence" value="ECO:0007669"/>
    <property type="project" value="UniProtKB-ARBA"/>
</dbReference>
<keyword evidence="5 13" id="KW-0436">Ligase</keyword>
<dbReference type="InterPro" id="IPR001278">
    <property type="entry name" value="Arg-tRNA-ligase"/>
</dbReference>
<comment type="similarity">
    <text evidence="2 13">Belongs to the class-I aminoacyl-tRNA synthetase family.</text>
</comment>
<comment type="caution">
    <text evidence="17">The sequence shown here is derived from an EMBL/GenBank/DDBJ whole genome shotgun (WGS) entry which is preliminary data.</text>
</comment>
<dbReference type="Proteomes" id="UP000887013">
    <property type="component" value="Unassembled WGS sequence"/>
</dbReference>
<dbReference type="Pfam" id="PF00750">
    <property type="entry name" value="tRNA-synt_1d"/>
    <property type="match status" value="1"/>
</dbReference>
<dbReference type="SUPFAM" id="SSF47323">
    <property type="entry name" value="Anticodon-binding domain of a subclass of class I aminoacyl-tRNA synthetases"/>
    <property type="match status" value="1"/>
</dbReference>
<evidence type="ECO:0000256" key="1">
    <source>
        <dbReference type="ARBA" id="ARBA00004514"/>
    </source>
</evidence>
<dbReference type="GO" id="GO:0005829">
    <property type="term" value="C:cytosol"/>
    <property type="evidence" value="ECO:0007669"/>
    <property type="project" value="UniProtKB-SubCell"/>
</dbReference>
<dbReference type="NCBIfam" id="TIGR00456">
    <property type="entry name" value="argS"/>
    <property type="match status" value="1"/>
</dbReference>
<dbReference type="OrthoDB" id="68056at2759"/>
<name>A0A8X6NCF2_NEPPI</name>
<evidence type="ECO:0000256" key="3">
    <source>
        <dbReference type="ARBA" id="ARBA00012837"/>
    </source>
</evidence>
<dbReference type="Gene3D" id="1.10.730.10">
    <property type="entry name" value="Isoleucyl-tRNA Synthetase, Domain 1"/>
    <property type="match status" value="1"/>
</dbReference>
<dbReference type="Pfam" id="PF03485">
    <property type="entry name" value="Arg_tRNA_synt_N"/>
    <property type="match status" value="1"/>
</dbReference>
<dbReference type="PANTHER" id="PTHR11956">
    <property type="entry name" value="ARGINYL-TRNA SYNTHETASE"/>
    <property type="match status" value="1"/>
</dbReference>
<evidence type="ECO:0000256" key="12">
    <source>
        <dbReference type="ARBA" id="ARBA00071644"/>
    </source>
</evidence>
<dbReference type="InterPro" id="IPR035684">
    <property type="entry name" value="ArgRS_core"/>
</dbReference>
<dbReference type="FunFam" id="3.40.50.620:FF:000084">
    <property type="entry name" value="arginine--tRNA ligase, cytoplasmic"/>
    <property type="match status" value="1"/>
</dbReference>
<dbReference type="InterPro" id="IPR036695">
    <property type="entry name" value="Arg-tRNA-synth_N_sf"/>
</dbReference>
<dbReference type="GO" id="GO:0004814">
    <property type="term" value="F:arginine-tRNA ligase activity"/>
    <property type="evidence" value="ECO:0007669"/>
    <property type="project" value="UniProtKB-EC"/>
</dbReference>
<dbReference type="SUPFAM" id="SSF55190">
    <property type="entry name" value="Arginyl-tRNA synthetase (ArgRS), N-terminal 'additional' domain"/>
    <property type="match status" value="1"/>
</dbReference>
<dbReference type="InterPro" id="IPR008909">
    <property type="entry name" value="DALR_anticod-bd"/>
</dbReference>
<evidence type="ECO:0000256" key="7">
    <source>
        <dbReference type="ARBA" id="ARBA00022840"/>
    </source>
</evidence>
<keyword evidence="14" id="KW-0175">Coiled coil</keyword>
<dbReference type="AlphaFoldDB" id="A0A8X6NCF2"/>
<dbReference type="PROSITE" id="PS00178">
    <property type="entry name" value="AA_TRNA_LIGASE_I"/>
    <property type="match status" value="1"/>
</dbReference>
<dbReference type="InterPro" id="IPR005148">
    <property type="entry name" value="Arg-tRNA-synth_N"/>
</dbReference>
<evidence type="ECO:0000256" key="14">
    <source>
        <dbReference type="SAM" id="Coils"/>
    </source>
</evidence>
<evidence type="ECO:0000256" key="13">
    <source>
        <dbReference type="RuleBase" id="RU363038"/>
    </source>
</evidence>
<protein>
    <recommendedName>
        <fullName evidence="12">Probable arginine--tRNA ligase, cytoplasmic</fullName>
        <ecNumber evidence="3">6.1.1.19</ecNumber>
    </recommendedName>
    <alternativeName>
        <fullName evidence="10">Arginyl-tRNA synthetase</fullName>
    </alternativeName>
</protein>
<feature type="coiled-coil region" evidence="14">
    <location>
        <begin position="7"/>
        <end position="63"/>
    </location>
</feature>
<comment type="catalytic activity">
    <reaction evidence="11">
        <text>tRNA(Arg) + L-arginine + ATP = L-arginyl-tRNA(Arg) + AMP + diphosphate</text>
        <dbReference type="Rhea" id="RHEA:20301"/>
        <dbReference type="Rhea" id="RHEA-COMP:9658"/>
        <dbReference type="Rhea" id="RHEA-COMP:9673"/>
        <dbReference type="ChEBI" id="CHEBI:30616"/>
        <dbReference type="ChEBI" id="CHEBI:32682"/>
        <dbReference type="ChEBI" id="CHEBI:33019"/>
        <dbReference type="ChEBI" id="CHEBI:78442"/>
        <dbReference type="ChEBI" id="CHEBI:78513"/>
        <dbReference type="ChEBI" id="CHEBI:456215"/>
        <dbReference type="EC" id="6.1.1.19"/>
    </reaction>
</comment>
<dbReference type="InterPro" id="IPR014729">
    <property type="entry name" value="Rossmann-like_a/b/a_fold"/>
</dbReference>
<keyword evidence="6 13" id="KW-0547">Nucleotide-binding</keyword>
<dbReference type="GO" id="GO:0005524">
    <property type="term" value="F:ATP binding"/>
    <property type="evidence" value="ECO:0007669"/>
    <property type="project" value="UniProtKB-KW"/>
</dbReference>
<dbReference type="Gene3D" id="3.30.1360.70">
    <property type="entry name" value="Arginyl tRNA synthetase N-terminal domain"/>
    <property type="match status" value="1"/>
</dbReference>
<reference evidence="17" key="1">
    <citation type="submission" date="2020-08" db="EMBL/GenBank/DDBJ databases">
        <title>Multicomponent nature underlies the extraordinary mechanical properties of spider dragline silk.</title>
        <authorList>
            <person name="Kono N."/>
            <person name="Nakamura H."/>
            <person name="Mori M."/>
            <person name="Yoshida Y."/>
            <person name="Ohtoshi R."/>
            <person name="Malay A.D."/>
            <person name="Moran D.A.P."/>
            <person name="Tomita M."/>
            <person name="Numata K."/>
            <person name="Arakawa K."/>
        </authorList>
    </citation>
    <scope>NUCLEOTIDE SEQUENCE</scope>
</reference>
<evidence type="ECO:0000256" key="5">
    <source>
        <dbReference type="ARBA" id="ARBA00022598"/>
    </source>
</evidence>
<keyword evidence="18" id="KW-1185">Reference proteome</keyword>
<keyword evidence="7 13" id="KW-0067">ATP-binding</keyword>
<dbReference type="FunFam" id="1.10.730.10:FF:000064">
    <property type="entry name" value="Probable arginine--tRNA ligase, cytoplasmic"/>
    <property type="match status" value="1"/>
</dbReference>
<evidence type="ECO:0000256" key="8">
    <source>
        <dbReference type="ARBA" id="ARBA00022917"/>
    </source>
</evidence>
<evidence type="ECO:0000313" key="18">
    <source>
        <dbReference type="Proteomes" id="UP000887013"/>
    </source>
</evidence>
<feature type="domain" description="DALR anticodon binding" evidence="15">
    <location>
        <begin position="526"/>
        <end position="650"/>
    </location>
</feature>
<comment type="subcellular location">
    <subcellularLocation>
        <location evidence="1">Cytoplasm</location>
        <location evidence="1">Cytosol</location>
    </subcellularLocation>
</comment>
<keyword evidence="4" id="KW-0963">Cytoplasm</keyword>
<proteinExistence type="inferred from homology"/>
<keyword evidence="9 13" id="KW-0030">Aminoacyl-tRNA synthetase</keyword>
<dbReference type="GO" id="GO:0006420">
    <property type="term" value="P:arginyl-tRNA aminoacylation"/>
    <property type="evidence" value="ECO:0007669"/>
    <property type="project" value="InterPro"/>
</dbReference>
<evidence type="ECO:0000256" key="10">
    <source>
        <dbReference type="ARBA" id="ARBA00033033"/>
    </source>
</evidence>
<evidence type="ECO:0000313" key="17">
    <source>
        <dbReference type="EMBL" id="GFT07523.1"/>
    </source>
</evidence>
<dbReference type="FunFam" id="3.30.1360.70:FF:000002">
    <property type="entry name" value="arginine--tRNA ligase, cytoplasmic"/>
    <property type="match status" value="1"/>
</dbReference>
<dbReference type="SMART" id="SM01016">
    <property type="entry name" value="Arg_tRNA_synt_N"/>
    <property type="match status" value="1"/>
</dbReference>
<dbReference type="PANTHER" id="PTHR11956:SF5">
    <property type="entry name" value="ARGININE--TRNA LIGASE, CYTOPLASMIC"/>
    <property type="match status" value="1"/>
</dbReference>
<feature type="domain" description="Arginyl tRNA synthetase N-terminal" evidence="16">
    <location>
        <begin position="72"/>
        <end position="160"/>
    </location>
</feature>
<dbReference type="HAMAP" id="MF_00123">
    <property type="entry name" value="Arg_tRNA_synth"/>
    <property type="match status" value="1"/>
</dbReference>
<dbReference type="Gene3D" id="3.40.50.620">
    <property type="entry name" value="HUPs"/>
    <property type="match status" value="1"/>
</dbReference>
<dbReference type="InterPro" id="IPR009080">
    <property type="entry name" value="tRNAsynth_Ia_anticodon-bd"/>
</dbReference>
<evidence type="ECO:0000256" key="4">
    <source>
        <dbReference type="ARBA" id="ARBA00022490"/>
    </source>
</evidence>
<dbReference type="InterPro" id="IPR001412">
    <property type="entry name" value="aa-tRNA-synth_I_CS"/>
</dbReference>
<dbReference type="Pfam" id="PF05746">
    <property type="entry name" value="DALR_1"/>
    <property type="match status" value="1"/>
</dbReference>
<dbReference type="EMBL" id="BMAW01008206">
    <property type="protein sequence ID" value="GFT07523.1"/>
    <property type="molecule type" value="Genomic_DNA"/>
</dbReference>
<evidence type="ECO:0000259" key="16">
    <source>
        <dbReference type="SMART" id="SM01016"/>
    </source>
</evidence>
<accession>A0A8X6NCF2</accession>
<evidence type="ECO:0000259" key="15">
    <source>
        <dbReference type="SMART" id="SM00836"/>
    </source>
</evidence>
<evidence type="ECO:0000256" key="11">
    <source>
        <dbReference type="ARBA" id="ARBA00049339"/>
    </source>
</evidence>
<dbReference type="EC" id="6.1.1.19" evidence="3"/>
<dbReference type="SMART" id="SM00836">
    <property type="entry name" value="DALR_1"/>
    <property type="match status" value="1"/>
</dbReference>
<dbReference type="PRINTS" id="PR01038">
    <property type="entry name" value="TRNASYNTHARG"/>
</dbReference>
<dbReference type="SUPFAM" id="SSF52374">
    <property type="entry name" value="Nucleotidylyl transferase"/>
    <property type="match status" value="1"/>
</dbReference>
<dbReference type="CDD" id="cd00671">
    <property type="entry name" value="ArgRS_core"/>
    <property type="match status" value="1"/>
</dbReference>
<evidence type="ECO:0000256" key="2">
    <source>
        <dbReference type="ARBA" id="ARBA00005594"/>
    </source>
</evidence>